<dbReference type="Proteomes" id="UP000694941">
    <property type="component" value="Unplaced"/>
</dbReference>
<evidence type="ECO:0000259" key="8">
    <source>
        <dbReference type="Pfam" id="PF05645"/>
    </source>
</evidence>
<proteinExistence type="inferred from homology"/>
<comment type="function">
    <text evidence="6">DNA-dependent RNA polymerase catalyzes the transcription of DNA into RNA using the four ribonucleoside triphosphates as substrates. Specific core component of RNA polymerase III which synthesizes small RNAs, such as 5S rRNA and tRNAs.</text>
</comment>
<dbReference type="Pfam" id="PF20912">
    <property type="entry name" value="RPC3_helical"/>
    <property type="match status" value="1"/>
</dbReference>
<feature type="region of interest" description="Disordered" evidence="7">
    <location>
        <begin position="195"/>
        <end position="214"/>
    </location>
</feature>
<keyword evidence="11" id="KW-1185">Reference proteome</keyword>
<evidence type="ECO:0000256" key="6">
    <source>
        <dbReference type="RuleBase" id="RU367076"/>
    </source>
</evidence>
<keyword evidence="4 6" id="KW-0804">Transcription</keyword>
<protein>
    <recommendedName>
        <fullName evidence="6">DNA-directed RNA polymerase III subunit RPC3</fullName>
        <shortName evidence="6">RNA polymerase III subunit C3</shortName>
    </recommendedName>
</protein>
<dbReference type="Gene3D" id="6.10.140.1450">
    <property type="match status" value="1"/>
</dbReference>
<evidence type="ECO:0000256" key="7">
    <source>
        <dbReference type="SAM" id="MobiDB-lite"/>
    </source>
</evidence>
<feature type="domain" description="DNA-directed RNA polymerase III subunit RPC3 winged-helix" evidence="10">
    <location>
        <begin position="338"/>
        <end position="413"/>
    </location>
</feature>
<comment type="subcellular location">
    <subcellularLocation>
        <location evidence="1 6">Nucleus</location>
    </subcellularLocation>
</comment>
<evidence type="ECO:0000256" key="3">
    <source>
        <dbReference type="ARBA" id="ARBA00022478"/>
    </source>
</evidence>
<accession>A0ABM1C1R8</accession>
<evidence type="ECO:0000256" key="1">
    <source>
        <dbReference type="ARBA" id="ARBA00004123"/>
    </source>
</evidence>
<dbReference type="Pfam" id="PF05645">
    <property type="entry name" value="RNA_pol_Rpc82"/>
    <property type="match status" value="1"/>
</dbReference>
<evidence type="ECO:0000313" key="11">
    <source>
        <dbReference type="Proteomes" id="UP000694941"/>
    </source>
</evidence>
<dbReference type="InterPro" id="IPR013197">
    <property type="entry name" value="RNA_pol_III_RPC82-rel_HTH"/>
</dbReference>
<dbReference type="InterPro" id="IPR008806">
    <property type="entry name" value="RNA_pol_III_Rpc82_C"/>
</dbReference>
<evidence type="ECO:0000256" key="4">
    <source>
        <dbReference type="ARBA" id="ARBA00023163"/>
    </source>
</evidence>
<dbReference type="Pfam" id="PF08221">
    <property type="entry name" value="HTH_9"/>
    <property type="match status" value="1"/>
</dbReference>
<dbReference type="PANTHER" id="PTHR12949:SF0">
    <property type="entry name" value="DNA-DIRECTED RNA POLYMERASE III SUBUNIT RPC3"/>
    <property type="match status" value="1"/>
</dbReference>
<dbReference type="InterPro" id="IPR055207">
    <property type="entry name" value="POLR3C_WHD"/>
</dbReference>
<organism evidence="11 12">
    <name type="scientific">Limulus polyphemus</name>
    <name type="common">Atlantic horseshoe crab</name>
    <dbReference type="NCBI Taxonomy" id="6850"/>
    <lineage>
        <taxon>Eukaryota</taxon>
        <taxon>Metazoa</taxon>
        <taxon>Ecdysozoa</taxon>
        <taxon>Arthropoda</taxon>
        <taxon>Chelicerata</taxon>
        <taxon>Merostomata</taxon>
        <taxon>Xiphosura</taxon>
        <taxon>Limulidae</taxon>
        <taxon>Limulus</taxon>
    </lineage>
</organism>
<dbReference type="InterPro" id="IPR039748">
    <property type="entry name" value="RPC3"/>
</dbReference>
<dbReference type="Pfam" id="PF22536">
    <property type="entry name" value="WHD_POLR3C"/>
    <property type="match status" value="1"/>
</dbReference>
<dbReference type="PANTHER" id="PTHR12949">
    <property type="entry name" value="RNA POLYMERASE III DNA DIRECTED -RELATED"/>
    <property type="match status" value="1"/>
</dbReference>
<dbReference type="Gene3D" id="1.10.10.10">
    <property type="entry name" value="Winged helix-like DNA-binding domain superfamily/Winged helix DNA-binding domain"/>
    <property type="match status" value="4"/>
</dbReference>
<evidence type="ECO:0000313" key="12">
    <source>
        <dbReference type="RefSeq" id="XP_013792716.1"/>
    </source>
</evidence>
<feature type="domain" description="RNA polymerase III Rpc82 C -terminal" evidence="8">
    <location>
        <begin position="145"/>
        <end position="332"/>
    </location>
</feature>
<dbReference type="GeneID" id="106476618"/>
<evidence type="ECO:0000259" key="9">
    <source>
        <dbReference type="Pfam" id="PF08221"/>
    </source>
</evidence>
<comment type="similarity">
    <text evidence="2 6">Belongs to the eukaryotic RPC3/POLR3C RNA polymerase subunit family.</text>
</comment>
<sequence length="518" mass="59664">MSKAKNNLCSVLLKEHFGEVVQKIGTLLMKKGSMPLRLLIIDSKLPLQKVKKALCVLIQHNLVEFKVGSRGFPEYTLLTDNALLLLRYPRYIYNAKTLYGDTGELIIEELLTNGQMTMSAVVGKVTLRLSEATESGVSVNQVKDVFVKLVETQFVQRCSVLQSFDAEKPVAPTMNVYEKEMYLIPEIKLHLIRKSEGSDEPPAKKRRVETQEDKQPDEDIYWRVNFDRFHHYLRDQALITAASRRLGPKAADILRTILRLAETRSDPWAPTTCCVSQQEVFEAVVKETNIVKPEIPPYLSVLTEDSASLLSKVEDRGGGVYTVTTYKALQQLVEAIIMSVVEDRFGSKCCRIFRLLLMKKYLEQKQIEDLAMIPAKDTKEYTYKLFQEKFLNAHEVPRTMDHAPSRTFFLFYVNISQVCRMVVERCYKAAHNAISRQEWETRENKRLLEKQQRVEAIIATLRENSADQTQIDEVEEMITPPERAQLSHTKSVVNKLERSQLQLDETMFILTLFINFRK</sequence>
<evidence type="ECO:0000256" key="2">
    <source>
        <dbReference type="ARBA" id="ARBA00007206"/>
    </source>
</evidence>
<dbReference type="RefSeq" id="XP_013792716.1">
    <property type="nucleotide sequence ID" value="XM_013937262.2"/>
</dbReference>
<dbReference type="InterPro" id="IPR036388">
    <property type="entry name" value="WH-like_DNA-bd_sf"/>
</dbReference>
<keyword evidence="5 6" id="KW-0539">Nucleus</keyword>
<name>A0ABM1C1R8_LIMPO</name>
<reference evidence="12" key="1">
    <citation type="submission" date="2025-08" db="UniProtKB">
        <authorList>
            <consortium name="RefSeq"/>
        </authorList>
    </citation>
    <scope>IDENTIFICATION</scope>
    <source>
        <tissue evidence="12">Muscle</tissue>
    </source>
</reference>
<evidence type="ECO:0000256" key="5">
    <source>
        <dbReference type="ARBA" id="ARBA00023242"/>
    </source>
</evidence>
<comment type="subunit">
    <text evidence="6">Component of the RNA polymerase III (Pol III) complex consisting of 17 subunits.</text>
</comment>
<gene>
    <name evidence="12" type="primary">LOC106476618</name>
</gene>
<feature type="domain" description="RNA polymerase III subunit RPC82-related helix-turn-helix" evidence="9">
    <location>
        <begin position="7"/>
        <end position="65"/>
    </location>
</feature>
<keyword evidence="3 6" id="KW-0240">DNA-directed RNA polymerase</keyword>
<evidence type="ECO:0000259" key="10">
    <source>
        <dbReference type="Pfam" id="PF22536"/>
    </source>
</evidence>